<proteinExistence type="predicted"/>
<protein>
    <submittedName>
        <fullName evidence="1">Unannotated protein</fullName>
    </submittedName>
</protein>
<organism evidence="1">
    <name type="scientific">freshwater metagenome</name>
    <dbReference type="NCBI Taxonomy" id="449393"/>
    <lineage>
        <taxon>unclassified sequences</taxon>
        <taxon>metagenomes</taxon>
        <taxon>ecological metagenomes</taxon>
    </lineage>
</organism>
<gene>
    <name evidence="1" type="ORF">UFOPK2328_00464</name>
</gene>
<accession>A0A6J6M8U0</accession>
<reference evidence="1" key="1">
    <citation type="submission" date="2020-05" db="EMBL/GenBank/DDBJ databases">
        <authorList>
            <person name="Chiriac C."/>
            <person name="Salcher M."/>
            <person name="Ghai R."/>
            <person name="Kavagutti S V."/>
        </authorList>
    </citation>
    <scope>NUCLEOTIDE SEQUENCE</scope>
</reference>
<dbReference type="AlphaFoldDB" id="A0A6J6M8U0"/>
<evidence type="ECO:0000313" key="1">
    <source>
        <dbReference type="EMBL" id="CAB4669314.1"/>
    </source>
</evidence>
<dbReference type="InterPro" id="IPR045596">
    <property type="entry name" value="DUF6459"/>
</dbReference>
<sequence>MRRHIVKIDGSTHSRGYESQRHLEFGPEIPRAAPLKSPNVFLASMAKAINEVLAGVRSVDQLSRIVSEQVYESLRARAASGAQARMKAGRKPVIQPTDVVKVRYQSPAEDVIESVVLLSNRQRAKAVTIRLESQNGSWRATNIGFL</sequence>
<dbReference type="EMBL" id="CAEZWX010000050">
    <property type="protein sequence ID" value="CAB4669314.1"/>
    <property type="molecule type" value="Genomic_DNA"/>
</dbReference>
<dbReference type="Pfam" id="PF20060">
    <property type="entry name" value="DUF6459"/>
    <property type="match status" value="1"/>
</dbReference>
<name>A0A6J6M8U0_9ZZZZ</name>